<dbReference type="AlphaFoldDB" id="A0A0G1DLM4"/>
<dbReference type="GO" id="GO:0006412">
    <property type="term" value="P:translation"/>
    <property type="evidence" value="ECO:0007669"/>
    <property type="project" value="UniProtKB-UniRule"/>
</dbReference>
<proteinExistence type="inferred from homology"/>
<keyword evidence="3 4" id="KW-0687">Ribonucleoprotein</keyword>
<name>A0A0G1DLM4_9BACT</name>
<gene>
    <name evidence="4" type="primary">rplU</name>
    <name evidence="7" type="ORF">UV73_C0001G0075</name>
</gene>
<evidence type="ECO:0000256" key="6">
    <source>
        <dbReference type="SAM" id="MobiDB-lite"/>
    </source>
</evidence>
<dbReference type="PANTHER" id="PTHR21349">
    <property type="entry name" value="50S RIBOSOMAL PROTEIN L21"/>
    <property type="match status" value="1"/>
</dbReference>
<sequence>MKYAVIESGGKQYKVAEGEIVTVDKLEHPQGKKFLFDKVLLFKDGQEVLVGNPYLAGLTVSGEVTKQYKGEKLHVSKFKAKVRYRRKIGFRPMLTDIKIENIGRDASPKKAPSTKVAAKREKKIDNRENRE</sequence>
<dbReference type="STRING" id="1618443.UV73_C0001G0075"/>
<protein>
    <recommendedName>
        <fullName evidence="4">Large ribosomal subunit protein bL21</fullName>
    </recommendedName>
</protein>
<dbReference type="GO" id="GO:0003735">
    <property type="term" value="F:structural constituent of ribosome"/>
    <property type="evidence" value="ECO:0007669"/>
    <property type="project" value="InterPro"/>
</dbReference>
<comment type="similarity">
    <text evidence="1 4 5">Belongs to the bacterial ribosomal protein bL21 family.</text>
</comment>
<evidence type="ECO:0000256" key="4">
    <source>
        <dbReference type="HAMAP-Rule" id="MF_01363"/>
    </source>
</evidence>
<dbReference type="GO" id="GO:0005737">
    <property type="term" value="C:cytoplasm"/>
    <property type="evidence" value="ECO:0007669"/>
    <property type="project" value="UniProtKB-ARBA"/>
</dbReference>
<dbReference type="InterPro" id="IPR028909">
    <property type="entry name" value="bL21-like"/>
</dbReference>
<evidence type="ECO:0000313" key="8">
    <source>
        <dbReference type="Proteomes" id="UP000034894"/>
    </source>
</evidence>
<dbReference type="GO" id="GO:0019843">
    <property type="term" value="F:rRNA binding"/>
    <property type="evidence" value="ECO:0007669"/>
    <property type="project" value="UniProtKB-UniRule"/>
</dbReference>
<accession>A0A0G1DLM4</accession>
<dbReference type="GO" id="GO:1990904">
    <property type="term" value="C:ribonucleoprotein complex"/>
    <property type="evidence" value="ECO:0007669"/>
    <property type="project" value="UniProtKB-KW"/>
</dbReference>
<evidence type="ECO:0000256" key="5">
    <source>
        <dbReference type="RuleBase" id="RU000562"/>
    </source>
</evidence>
<reference evidence="7 8" key="1">
    <citation type="journal article" date="2015" name="Nature">
        <title>rRNA introns, odd ribosomes, and small enigmatic genomes across a large radiation of phyla.</title>
        <authorList>
            <person name="Brown C.T."/>
            <person name="Hug L.A."/>
            <person name="Thomas B.C."/>
            <person name="Sharon I."/>
            <person name="Castelle C.J."/>
            <person name="Singh A."/>
            <person name="Wilkins M.J."/>
            <person name="Williams K.H."/>
            <person name="Banfield J.F."/>
        </authorList>
    </citation>
    <scope>NUCLEOTIDE SEQUENCE [LARGE SCALE GENOMIC DNA]</scope>
</reference>
<dbReference type="NCBIfam" id="TIGR00061">
    <property type="entry name" value="L21"/>
    <property type="match status" value="1"/>
</dbReference>
<dbReference type="PANTHER" id="PTHR21349:SF0">
    <property type="entry name" value="LARGE RIBOSOMAL SUBUNIT PROTEIN BL21M"/>
    <property type="match status" value="1"/>
</dbReference>
<evidence type="ECO:0000313" key="7">
    <source>
        <dbReference type="EMBL" id="KKS98554.1"/>
    </source>
</evidence>
<dbReference type="Proteomes" id="UP000034894">
    <property type="component" value="Unassembled WGS sequence"/>
</dbReference>
<dbReference type="PATRIC" id="fig|1618443.3.peg.75"/>
<keyword evidence="4 5" id="KW-0699">rRNA-binding</keyword>
<organism evidence="7 8">
    <name type="scientific">Candidatus Gottesmanbacteria bacterium GW2011_GWA2_43_14</name>
    <dbReference type="NCBI Taxonomy" id="1618443"/>
    <lineage>
        <taxon>Bacteria</taxon>
        <taxon>Candidatus Gottesmaniibacteriota</taxon>
    </lineage>
</organism>
<feature type="compositionally biased region" description="Basic and acidic residues" evidence="6">
    <location>
        <begin position="118"/>
        <end position="131"/>
    </location>
</feature>
<evidence type="ECO:0000256" key="3">
    <source>
        <dbReference type="ARBA" id="ARBA00023274"/>
    </source>
</evidence>
<dbReference type="InterPro" id="IPR036164">
    <property type="entry name" value="bL21-like_sf"/>
</dbReference>
<dbReference type="SUPFAM" id="SSF141091">
    <property type="entry name" value="L21p-like"/>
    <property type="match status" value="1"/>
</dbReference>
<evidence type="ECO:0000256" key="2">
    <source>
        <dbReference type="ARBA" id="ARBA00022980"/>
    </source>
</evidence>
<dbReference type="InterPro" id="IPR001787">
    <property type="entry name" value="Ribosomal_bL21"/>
</dbReference>
<dbReference type="EMBL" id="LCFP01000001">
    <property type="protein sequence ID" value="KKS98554.1"/>
    <property type="molecule type" value="Genomic_DNA"/>
</dbReference>
<feature type="region of interest" description="Disordered" evidence="6">
    <location>
        <begin position="104"/>
        <end position="131"/>
    </location>
</feature>
<dbReference type="Pfam" id="PF00829">
    <property type="entry name" value="Ribosomal_L21p"/>
    <property type="match status" value="1"/>
</dbReference>
<keyword evidence="2 4" id="KW-0689">Ribosomal protein</keyword>
<dbReference type="HAMAP" id="MF_01363">
    <property type="entry name" value="Ribosomal_bL21"/>
    <property type="match status" value="1"/>
</dbReference>
<dbReference type="GO" id="GO:0005840">
    <property type="term" value="C:ribosome"/>
    <property type="evidence" value="ECO:0007669"/>
    <property type="project" value="UniProtKB-KW"/>
</dbReference>
<comment type="function">
    <text evidence="4 5">This protein binds to 23S rRNA in the presence of protein L20.</text>
</comment>
<keyword evidence="4 5" id="KW-0694">RNA-binding</keyword>
<comment type="subunit">
    <text evidence="4">Part of the 50S ribosomal subunit. Contacts protein L20.</text>
</comment>
<evidence type="ECO:0000256" key="1">
    <source>
        <dbReference type="ARBA" id="ARBA00008563"/>
    </source>
</evidence>
<comment type="caution">
    <text evidence="7">The sequence shown here is derived from an EMBL/GenBank/DDBJ whole genome shotgun (WGS) entry which is preliminary data.</text>
</comment>